<organism evidence="1">
    <name type="scientific">Candidatus Paraimprobicoccus trichonymphae</name>
    <dbReference type="NCBI Taxonomy" id="3033793"/>
    <lineage>
        <taxon>Bacteria</taxon>
        <taxon>Bacillati</taxon>
        <taxon>Bacillota</taxon>
        <taxon>Clostridia</taxon>
        <taxon>Candidatus Paraimprobicoccus</taxon>
    </lineage>
</organism>
<accession>A0AA48KZU6</accession>
<evidence type="ECO:0000313" key="1">
    <source>
        <dbReference type="EMBL" id="BED92624.1"/>
    </source>
</evidence>
<dbReference type="KEGG" id="ptrh:RsTaC01_0436"/>
<dbReference type="EMBL" id="AP027925">
    <property type="protein sequence ID" value="BED92624.1"/>
    <property type="molecule type" value="Genomic_DNA"/>
</dbReference>
<dbReference type="AlphaFoldDB" id="A0AA48KZU6"/>
<reference evidence="1" key="1">
    <citation type="journal article" date="2023" name="ISME J.">
        <title>Emergence of putative energy parasites within Clostridia revealed by genome analysis of a novel endosymbiotic clade.</title>
        <authorList>
            <person name="Takahashi K."/>
            <person name="Kuwahara H."/>
            <person name="Horikawa Y."/>
            <person name="Izawa K."/>
            <person name="Kato D."/>
            <person name="Inagaki T."/>
            <person name="Yuki M."/>
            <person name="Ohkuma M."/>
            <person name="Hongoh Y."/>
        </authorList>
    </citation>
    <scope>NUCLEOTIDE SEQUENCE</scope>
    <source>
        <strain evidence="1">RsTa-C01</strain>
    </source>
</reference>
<gene>
    <name evidence="1" type="ORF">RsTaC01_0436</name>
</gene>
<protein>
    <submittedName>
        <fullName evidence="1">Uncharacterized protein</fullName>
    </submittedName>
</protein>
<proteinExistence type="predicted"/>
<dbReference type="Proteomes" id="UP001335720">
    <property type="component" value="Chromosome"/>
</dbReference>
<name>A0AA48KZU6_9FIRM</name>
<sequence length="218" mass="25362">MFVSNRDNDESFTRLPSIDIAKIWKINHNEGGIHHNEIFYIIGEPTTDGELNCEQILREDIENINSRTLLGTEKVLLFIPDDNKNCKKLQFLNGNNFNQIRENNNFEAVIFENCILNNKEDFEYDFSNFKKLSSIVFTVHNPKRLFLELNTIDSKGNPVSIHNDEEKVYCPNNDFYGKYVNYIKNSRMMGLSSKCKIHILNTMTGESADICEFRTDKT</sequence>